<evidence type="ECO:0000313" key="2">
    <source>
        <dbReference type="Proteomes" id="UP001296776"/>
    </source>
</evidence>
<accession>A0AAJ0U3Y1</accession>
<comment type="caution">
    <text evidence="1">The sequence shown here is derived from an EMBL/GenBank/DDBJ whole genome shotgun (WGS) entry which is preliminary data.</text>
</comment>
<dbReference type="Proteomes" id="UP001296776">
    <property type="component" value="Unassembled WGS sequence"/>
</dbReference>
<dbReference type="AlphaFoldDB" id="A0AAJ0U3Y1"/>
<organism evidence="1 2">
    <name type="scientific">Halochromatium glycolicum</name>
    <dbReference type="NCBI Taxonomy" id="85075"/>
    <lineage>
        <taxon>Bacteria</taxon>
        <taxon>Pseudomonadati</taxon>
        <taxon>Pseudomonadota</taxon>
        <taxon>Gammaproteobacteria</taxon>
        <taxon>Chromatiales</taxon>
        <taxon>Chromatiaceae</taxon>
        <taxon>Halochromatium</taxon>
    </lineage>
</organism>
<name>A0AAJ0U3Y1_9GAMM</name>
<dbReference type="EMBL" id="NRSJ01000010">
    <property type="protein sequence ID" value="MBK1704395.1"/>
    <property type="molecule type" value="Genomic_DNA"/>
</dbReference>
<reference evidence="1" key="2">
    <citation type="journal article" date="2020" name="Microorganisms">
        <title>Osmotic Adaptation and Compatible Solute Biosynthesis of Phototrophic Bacteria as Revealed from Genome Analyses.</title>
        <authorList>
            <person name="Imhoff J.F."/>
            <person name="Rahn T."/>
            <person name="Kunzel S."/>
            <person name="Keller A."/>
            <person name="Neulinger S.C."/>
        </authorList>
    </citation>
    <scope>NUCLEOTIDE SEQUENCE</scope>
    <source>
        <strain evidence="1">DSM 11080</strain>
    </source>
</reference>
<reference evidence="1" key="1">
    <citation type="submission" date="2017-08" db="EMBL/GenBank/DDBJ databases">
        <authorList>
            <person name="Imhoff J.F."/>
            <person name="Rahn T."/>
            <person name="Kuenzel S."/>
            <person name="Neulinger S.C."/>
        </authorList>
    </citation>
    <scope>NUCLEOTIDE SEQUENCE</scope>
    <source>
        <strain evidence="1">DSM 11080</strain>
    </source>
</reference>
<keyword evidence="2" id="KW-1185">Reference proteome</keyword>
<evidence type="ECO:0000313" key="1">
    <source>
        <dbReference type="EMBL" id="MBK1704395.1"/>
    </source>
</evidence>
<proteinExistence type="predicted"/>
<sequence length="61" mass="6907">MLGLCGIGAAASDQRNHWHARLQLEETEIVWDKPIEPRMKADVVVQDTRPFVALITLEHLS</sequence>
<gene>
    <name evidence="1" type="ORF">CKO40_07555</name>
</gene>
<protein>
    <submittedName>
        <fullName evidence="1">Uncharacterized protein</fullName>
    </submittedName>
</protein>